<gene>
    <name evidence="6" type="ORF">CcCBS67573_g01240</name>
</gene>
<feature type="compositionally biased region" description="Polar residues" evidence="5">
    <location>
        <begin position="557"/>
        <end position="568"/>
    </location>
</feature>
<dbReference type="SMART" id="SM00320">
    <property type="entry name" value="WD40"/>
    <property type="match status" value="4"/>
</dbReference>
<dbReference type="STRING" id="246404.A0A507FM19"/>
<feature type="region of interest" description="Disordered" evidence="5">
    <location>
        <begin position="91"/>
        <end position="150"/>
    </location>
</feature>
<dbReference type="Gene3D" id="2.130.10.10">
    <property type="entry name" value="YVTN repeat-like/Quinoprotein amine dehydrogenase"/>
    <property type="match status" value="2"/>
</dbReference>
<dbReference type="InterPro" id="IPR045184">
    <property type="entry name" value="SMU1"/>
</dbReference>
<feature type="repeat" description="WD" evidence="4">
    <location>
        <begin position="683"/>
        <end position="725"/>
    </location>
</feature>
<keyword evidence="4" id="KW-0853">WD repeat</keyword>
<feature type="region of interest" description="Disordered" evidence="5">
    <location>
        <begin position="557"/>
        <end position="610"/>
    </location>
</feature>
<dbReference type="PROSITE" id="PS50896">
    <property type="entry name" value="LISH"/>
    <property type="match status" value="1"/>
</dbReference>
<feature type="region of interest" description="Disordered" evidence="5">
    <location>
        <begin position="46"/>
        <end position="68"/>
    </location>
</feature>
<feature type="compositionally biased region" description="Low complexity" evidence="5">
    <location>
        <begin position="924"/>
        <end position="939"/>
    </location>
</feature>
<proteinExistence type="inferred from homology"/>
<dbReference type="AlphaFoldDB" id="A0A507FM19"/>
<dbReference type="OrthoDB" id="6363363at2759"/>
<protein>
    <recommendedName>
        <fullName evidence="8">LisH domain-containing protein</fullName>
    </recommendedName>
</protein>
<accession>A0A507FM19</accession>
<reference evidence="6 7" key="1">
    <citation type="journal article" date="2019" name="Sci. Rep.">
        <title>Comparative genomics of chytrid fungi reveal insights into the obligate biotrophic and pathogenic lifestyle of Synchytrium endobioticum.</title>
        <authorList>
            <person name="van de Vossenberg B.T.L.H."/>
            <person name="Warris S."/>
            <person name="Nguyen H.D.T."/>
            <person name="van Gent-Pelzer M.P.E."/>
            <person name="Joly D.L."/>
            <person name="van de Geest H.C."/>
            <person name="Bonants P.J.M."/>
            <person name="Smith D.S."/>
            <person name="Levesque C.A."/>
            <person name="van der Lee T.A.J."/>
        </authorList>
    </citation>
    <scope>NUCLEOTIDE SEQUENCE [LARGE SCALE GENOMIC DNA]</scope>
    <source>
        <strain evidence="6 7">CBS 675.73</strain>
    </source>
</reference>
<evidence type="ECO:0000256" key="3">
    <source>
        <dbReference type="ARBA" id="ARBA00025801"/>
    </source>
</evidence>
<feature type="region of interest" description="Disordered" evidence="5">
    <location>
        <begin position="923"/>
        <end position="946"/>
    </location>
</feature>
<evidence type="ECO:0000313" key="7">
    <source>
        <dbReference type="Proteomes" id="UP000320333"/>
    </source>
</evidence>
<comment type="caution">
    <text evidence="6">The sequence shown here is derived from an EMBL/GenBank/DDBJ whole genome shotgun (WGS) entry which is preliminary data.</text>
</comment>
<dbReference type="EMBL" id="QEAP01000020">
    <property type="protein sequence ID" value="TPX77471.1"/>
    <property type="molecule type" value="Genomic_DNA"/>
</dbReference>
<organism evidence="6 7">
    <name type="scientific">Chytriomyces confervae</name>
    <dbReference type="NCBI Taxonomy" id="246404"/>
    <lineage>
        <taxon>Eukaryota</taxon>
        <taxon>Fungi</taxon>
        <taxon>Fungi incertae sedis</taxon>
        <taxon>Chytridiomycota</taxon>
        <taxon>Chytridiomycota incertae sedis</taxon>
        <taxon>Chytridiomycetes</taxon>
        <taxon>Chytridiales</taxon>
        <taxon>Chytriomycetaceae</taxon>
        <taxon>Chytriomyces</taxon>
    </lineage>
</organism>
<evidence type="ECO:0000256" key="1">
    <source>
        <dbReference type="ARBA" id="ARBA00022664"/>
    </source>
</evidence>
<dbReference type="SUPFAM" id="SSF50978">
    <property type="entry name" value="WD40 repeat-like"/>
    <property type="match status" value="1"/>
</dbReference>
<dbReference type="Proteomes" id="UP000320333">
    <property type="component" value="Unassembled WGS sequence"/>
</dbReference>
<evidence type="ECO:0000256" key="4">
    <source>
        <dbReference type="PROSITE-ProRule" id="PRU00221"/>
    </source>
</evidence>
<evidence type="ECO:0000256" key="5">
    <source>
        <dbReference type="SAM" id="MobiDB-lite"/>
    </source>
</evidence>
<comment type="similarity">
    <text evidence="3">Belongs to the WD repeat SMU1 family.</text>
</comment>
<dbReference type="GO" id="GO:0000398">
    <property type="term" value="P:mRNA splicing, via spliceosome"/>
    <property type="evidence" value="ECO:0007669"/>
    <property type="project" value="InterPro"/>
</dbReference>
<dbReference type="PANTHER" id="PTHR22848">
    <property type="entry name" value="WD40 REPEAT PROTEIN"/>
    <property type="match status" value="1"/>
</dbReference>
<dbReference type="InterPro" id="IPR015943">
    <property type="entry name" value="WD40/YVTN_repeat-like_dom_sf"/>
</dbReference>
<keyword evidence="1" id="KW-0507">mRNA processing</keyword>
<dbReference type="InterPro" id="IPR001680">
    <property type="entry name" value="WD40_rpt"/>
</dbReference>
<evidence type="ECO:0008006" key="8">
    <source>
        <dbReference type="Google" id="ProtNLM"/>
    </source>
</evidence>
<feature type="compositionally biased region" description="Basic and acidic residues" evidence="5">
    <location>
        <begin position="587"/>
        <end position="596"/>
    </location>
</feature>
<keyword evidence="7" id="KW-1185">Reference proteome</keyword>
<evidence type="ECO:0000313" key="6">
    <source>
        <dbReference type="EMBL" id="TPX77471.1"/>
    </source>
</evidence>
<dbReference type="PROSITE" id="PS50082">
    <property type="entry name" value="WD_REPEATS_2"/>
    <property type="match status" value="1"/>
</dbReference>
<keyword evidence="2" id="KW-0508">mRNA splicing</keyword>
<feature type="compositionally biased region" description="Polar residues" evidence="5">
    <location>
        <begin position="137"/>
        <end position="150"/>
    </location>
</feature>
<sequence>MSTNTSKWFAGKDKESEIRRVKETIRLVEHVESDDVVVSEVLSLNVSSKSSASNSASTSASNTNSKSVRFSQSEVDLLALKYSQLPPISGAKGQSTALEEKSAAPAAEIPAERRAYDSCQPSKPLSPPMETHDLSRSRNVCASSSGPASTASQPIIYAKALPDVPSKPASPTSKEMESQYIQMKAKVNQVQGQLQQSEYVAKKFRNLASHIVELERKVCDPPSQLCMIQSILDFCLDKGLSGTAKALQAEAPEILSARGSQSNEQADSEPSKRTQLSQYLINHQFDAALWMIQEAMKRPASGKHRASKESFDDLLYIINKYYFLDMIERAQYPTATQILQQIIYPHVHCESLKGDDRATWFMDDYRFLSEILQMGPGYSHNNTYLHWEWNRELETFWSAPAISGTEPLYMSALNSLFPEDTQRSRKQCDPEKLVHSSQVVKLEDAVKAHSFRVQLRKLVDSSALFSERESQPIAAAADAGLTKSSVLSDEKRQNVAKKASASASASNTTLYDETLNFDNSQATLNSKQIADSSESVQPVLKKSGAKKVLGPVQSNYFGHSTSIGSDPSLTLVDDSRSSRGSTRSHRRELDDCDRRSSSSSFTPPSLPSEFEKLMPYPPKELETANFGLSTVCGPVTGHIRAMDVQPKMNAGRIVVATAGGDERNDRKISIWDVKKGNLITQLDNGTHKPVLALTFHPDEPHLLLTADMEFNVKLWNWTTGEIIRAWKKHHSRVIWKVAFIPGRPNFAASCSGDQIIKIWDTSLDTPQIGSVHANEPFTSFVFCGDSANQTIVASLSQSIRLYKVRTLALTLTIPLPELKQNNTKITSIVSHPVHNNYILISCDNQLRLFDLVSGTMLRTYSTRELSPGMRIEGNFSPCGTFVYANSCDIRSLPAATHASQQQAQHQNRRSSIASLSHMGDDKSLSMMSNSSSNGNGLSSDFSSTHVPNPAAPDAKGVYVWRVATGKLEVQEMRAMEYRVPVTVCKWIKIEGVDRGGSRNGARKAMVAASVQGTVKLFL</sequence>
<dbReference type="Pfam" id="PF00400">
    <property type="entry name" value="WD40"/>
    <property type="match status" value="2"/>
</dbReference>
<dbReference type="InterPro" id="IPR006594">
    <property type="entry name" value="LisH"/>
</dbReference>
<dbReference type="InterPro" id="IPR036322">
    <property type="entry name" value="WD40_repeat_dom_sf"/>
</dbReference>
<evidence type="ECO:0000256" key="2">
    <source>
        <dbReference type="ARBA" id="ARBA00023187"/>
    </source>
</evidence>
<name>A0A507FM19_9FUNG</name>